<dbReference type="SMART" id="SM00220">
    <property type="entry name" value="S_TKc"/>
    <property type="match status" value="1"/>
</dbReference>
<dbReference type="EMBL" id="CAJHIA010000014">
    <property type="protein sequence ID" value="CAD6445194.1"/>
    <property type="molecule type" value="Genomic_DNA"/>
</dbReference>
<evidence type="ECO:0000313" key="5">
    <source>
        <dbReference type="EMBL" id="CAD6445194.1"/>
    </source>
</evidence>
<feature type="compositionally biased region" description="Polar residues" evidence="2">
    <location>
        <begin position="683"/>
        <end position="697"/>
    </location>
</feature>
<dbReference type="SUPFAM" id="SSF56112">
    <property type="entry name" value="Protein kinase-like (PK-like)"/>
    <property type="match status" value="1"/>
</dbReference>
<evidence type="ECO:0000259" key="3">
    <source>
        <dbReference type="PROSITE" id="PS50011"/>
    </source>
</evidence>
<dbReference type="PROSITE" id="PS50157">
    <property type="entry name" value="ZINC_FINGER_C2H2_2"/>
    <property type="match status" value="1"/>
</dbReference>
<dbReference type="GO" id="GO:0004672">
    <property type="term" value="F:protein kinase activity"/>
    <property type="evidence" value="ECO:0007669"/>
    <property type="project" value="InterPro"/>
</dbReference>
<dbReference type="InterPro" id="IPR013087">
    <property type="entry name" value="Znf_C2H2_type"/>
</dbReference>
<evidence type="ECO:0000313" key="6">
    <source>
        <dbReference type="Proteomes" id="UP000624404"/>
    </source>
</evidence>
<dbReference type="OrthoDB" id="4062651at2759"/>
<dbReference type="Proteomes" id="UP000624404">
    <property type="component" value="Unassembled WGS sequence"/>
</dbReference>
<comment type="caution">
    <text evidence="5">The sequence shown here is derived from an EMBL/GenBank/DDBJ whole genome shotgun (WGS) entry which is preliminary data.</text>
</comment>
<feature type="region of interest" description="Disordered" evidence="2">
    <location>
        <begin position="467"/>
        <end position="492"/>
    </location>
</feature>
<proteinExistence type="predicted"/>
<feature type="domain" description="C2H2-type" evidence="4">
    <location>
        <begin position="927"/>
        <end position="955"/>
    </location>
</feature>
<feature type="compositionally biased region" description="Basic residues" evidence="2">
    <location>
        <begin position="976"/>
        <end position="999"/>
    </location>
</feature>
<gene>
    <name evidence="5" type="ORF">SCLTRI_LOCUS4986</name>
</gene>
<keyword evidence="1" id="KW-0862">Zinc</keyword>
<feature type="compositionally biased region" description="Low complexity" evidence="2">
    <location>
        <begin position="715"/>
        <end position="737"/>
    </location>
</feature>
<feature type="domain" description="Protein kinase" evidence="3">
    <location>
        <begin position="54"/>
        <end position="395"/>
    </location>
</feature>
<keyword evidence="6" id="KW-1185">Reference proteome</keyword>
<sequence>MAVNAPNGRPGRYMVPAPTADEWSKLSDFEKDRKRGQEWLKRSYGWEINADKLAGQSKWIGDKVLGKGCAVIKKGTYVKGNYIYERFVVKQASSPQAKASMQNGAYISKCLGEEALNHKPEHIVTPIGGYKEDAGTGTDDTFDPVYVHDFAPDTVARIYTPYYEGGNFQQWLDENYSSEYPSENDVWSVMECLARICMNLEHGYEARGLRADRKAFQPIAHLDIRPQSIFCNRSDLRTDGQHAIRTKFSLGKFEKAVHVPSDPTDKKWMFRVHGRADPKWAAPEQKYPQMEGRSISSSCNVFGIGALLYYMIKGKEIDDRAWRIGMPGSASNPEVKLCFGGDLITEPVAKQQEYSKALIRVILECLAYLPSDRITAANLRDVSARATEKASRPWLYSETQYTPGDPATIFQPQEELQPNDYTVEDLTLRDKIPVYNPPRDHPETLRARAEKWLSNFWLFPDSTKSQEARDKQREMYEREVEKQRQEAEAAEAKKQATIKARAEIHATFRLAEKAEEAARIQLQQDLAKARAKAIQSLAELDSEEAEQILLPQPNNKRDRSPEPPQETEKRVRFNPSLVTEGRESPTRGILKSILKPSEKDKGRETVGVPNILVSKELGVSTQAGSASLPSPSIGSGNIAQGKATFQSELPITFGDNTATSVSAPSVSAPSVPAPLLPALSGQASLPKSPVVSGNTAQAKPVSVAKPPITSGNIIPSGQAPSGLAPSSPAPSGTTSLTKPPQTSGAPAQARPNPSDYRAEERRKINDEANRMTAEERADEAKWEREVSEYQSRREEEKRRKEQEEEGRERQAEADEEAEKASKVLEPPIGGASRALSSNVDVPSMRRRRESSPEPWGPSRIHSDIDNDNNNNNGDDDDSVEEVTCTGSRARSLPRPKPPGGDPANWPALGGVPERFQEGMQAEQSKTLYCSLCGKAYELRSYLERHIENFHWGRHAVIVRQKPPNPEAQPAKPSKPVQKKKKGKAPAKRAKKPAARGAKKRAAEDAKELTDAEVLEFLNEEF</sequence>
<name>A0A8H2VW23_9HELO</name>
<dbReference type="PROSITE" id="PS00028">
    <property type="entry name" value="ZINC_FINGER_C2H2_1"/>
    <property type="match status" value="1"/>
</dbReference>
<feature type="compositionally biased region" description="Basic and acidic residues" evidence="2">
    <location>
        <begin position="555"/>
        <end position="571"/>
    </location>
</feature>
<dbReference type="GO" id="GO:0005524">
    <property type="term" value="F:ATP binding"/>
    <property type="evidence" value="ECO:0007669"/>
    <property type="project" value="InterPro"/>
</dbReference>
<accession>A0A8H2VW23</accession>
<organism evidence="5 6">
    <name type="scientific">Sclerotinia trifoliorum</name>
    <dbReference type="NCBI Taxonomy" id="28548"/>
    <lineage>
        <taxon>Eukaryota</taxon>
        <taxon>Fungi</taxon>
        <taxon>Dikarya</taxon>
        <taxon>Ascomycota</taxon>
        <taxon>Pezizomycotina</taxon>
        <taxon>Leotiomycetes</taxon>
        <taxon>Helotiales</taxon>
        <taxon>Sclerotiniaceae</taxon>
        <taxon>Sclerotinia</taxon>
    </lineage>
</organism>
<keyword evidence="1" id="KW-0863">Zinc-finger</keyword>
<feature type="region of interest" description="Disordered" evidence="2">
    <location>
        <begin position="962"/>
        <end position="1006"/>
    </location>
</feature>
<evidence type="ECO:0000259" key="4">
    <source>
        <dbReference type="PROSITE" id="PS50157"/>
    </source>
</evidence>
<dbReference type="InterPro" id="IPR011009">
    <property type="entry name" value="Kinase-like_dom_sf"/>
</dbReference>
<dbReference type="GO" id="GO:0008270">
    <property type="term" value="F:zinc ion binding"/>
    <property type="evidence" value="ECO:0007669"/>
    <property type="project" value="UniProtKB-KW"/>
</dbReference>
<keyword evidence="1" id="KW-0479">Metal-binding</keyword>
<reference evidence="5" key="1">
    <citation type="submission" date="2020-10" db="EMBL/GenBank/DDBJ databases">
        <authorList>
            <person name="Kusch S."/>
        </authorList>
    </citation>
    <scope>NUCLEOTIDE SEQUENCE</scope>
    <source>
        <strain evidence="5">SwB9</strain>
    </source>
</reference>
<evidence type="ECO:0000256" key="1">
    <source>
        <dbReference type="PROSITE-ProRule" id="PRU00042"/>
    </source>
</evidence>
<dbReference type="PROSITE" id="PS50011">
    <property type="entry name" value="PROTEIN_KINASE_DOM"/>
    <property type="match status" value="1"/>
</dbReference>
<evidence type="ECO:0000256" key="2">
    <source>
        <dbReference type="SAM" id="MobiDB-lite"/>
    </source>
</evidence>
<dbReference type="Gene3D" id="1.10.510.10">
    <property type="entry name" value="Transferase(Phosphotransferase) domain 1"/>
    <property type="match status" value="1"/>
</dbReference>
<feature type="compositionally biased region" description="Basic and acidic residues" evidence="2">
    <location>
        <begin position="756"/>
        <end position="822"/>
    </location>
</feature>
<protein>
    <submittedName>
        <fullName evidence="5">163185ac-775c-4048-b306-ccae59ca0c15</fullName>
    </submittedName>
</protein>
<feature type="region of interest" description="Disordered" evidence="2">
    <location>
        <begin position="683"/>
        <end position="914"/>
    </location>
</feature>
<dbReference type="InterPro" id="IPR000719">
    <property type="entry name" value="Prot_kinase_dom"/>
</dbReference>
<dbReference type="AlphaFoldDB" id="A0A8H2VW23"/>
<feature type="region of interest" description="Disordered" evidence="2">
    <location>
        <begin position="544"/>
        <end position="585"/>
    </location>
</feature>